<dbReference type="OrthoDB" id="4202016at2"/>
<evidence type="ECO:0000313" key="2">
    <source>
        <dbReference type="Proteomes" id="UP000319103"/>
    </source>
</evidence>
<keyword evidence="2" id="KW-1185">Reference proteome</keyword>
<dbReference type="Proteomes" id="UP000319103">
    <property type="component" value="Unassembled WGS sequence"/>
</dbReference>
<sequence length="110" mass="11861">MTNDSSGSAPFVAAPNGWRVAIGSPGESLIMLVPLVGWRSIPEGTGSIIGSALEPVVLFDNVQEPIISTVHDTLVSWDDRSYVHQVLVPGWEVRKVPAGWMVVEYGDQCD</sequence>
<evidence type="ECO:0000313" key="1">
    <source>
        <dbReference type="EMBL" id="TQF07935.1"/>
    </source>
</evidence>
<name>A0A540WFZ3_9ACTN</name>
<dbReference type="EMBL" id="VIGB01000002">
    <property type="protein sequence ID" value="TQF07935.1"/>
    <property type="molecule type" value="Genomic_DNA"/>
</dbReference>
<reference evidence="1 2" key="1">
    <citation type="submission" date="2019-06" db="EMBL/GenBank/DDBJ databases">
        <title>Description of Kitasatospora acidophila sp. nov. isolated from pine grove soil, and reclassification of Streptomyces novaecaesareae to Kitasatospora novaeceasareae comb. nov.</title>
        <authorList>
            <person name="Kim M.J."/>
        </authorList>
    </citation>
    <scope>NUCLEOTIDE SEQUENCE [LARGE SCALE GENOMIC DNA]</scope>
    <source>
        <strain evidence="1 2">MMS16-CNU292</strain>
    </source>
</reference>
<proteinExistence type="predicted"/>
<protein>
    <submittedName>
        <fullName evidence="1">Uncharacterized protein</fullName>
    </submittedName>
</protein>
<dbReference type="AlphaFoldDB" id="A0A540WFZ3"/>
<organism evidence="1 2">
    <name type="scientific">Kitasatospora acidiphila</name>
    <dbReference type="NCBI Taxonomy" id="2567942"/>
    <lineage>
        <taxon>Bacteria</taxon>
        <taxon>Bacillati</taxon>
        <taxon>Actinomycetota</taxon>
        <taxon>Actinomycetes</taxon>
        <taxon>Kitasatosporales</taxon>
        <taxon>Streptomycetaceae</taxon>
        <taxon>Kitasatospora</taxon>
    </lineage>
</organism>
<comment type="caution">
    <text evidence="1">The sequence shown here is derived from an EMBL/GenBank/DDBJ whole genome shotgun (WGS) entry which is preliminary data.</text>
</comment>
<dbReference type="RefSeq" id="WP_141631800.1">
    <property type="nucleotide sequence ID" value="NZ_VIGB01000002.1"/>
</dbReference>
<gene>
    <name evidence="1" type="ORF">E6W39_00940</name>
</gene>
<accession>A0A540WFZ3</accession>